<proteinExistence type="predicted"/>
<dbReference type="SUPFAM" id="SSF47576">
    <property type="entry name" value="Calponin-homology domain, CH-domain"/>
    <property type="match status" value="1"/>
</dbReference>
<dbReference type="PANTHER" id="PTHR14149">
    <property type="entry name" value="RAS GTPASE-ACTIVATING PROTEIN WITH IQ MOTIF"/>
    <property type="match status" value="1"/>
</dbReference>
<dbReference type="InterPro" id="IPR036872">
    <property type="entry name" value="CH_dom_sf"/>
</dbReference>
<dbReference type="GO" id="GO:0005516">
    <property type="term" value="F:calmodulin binding"/>
    <property type="evidence" value="ECO:0007669"/>
    <property type="project" value="TreeGrafter"/>
</dbReference>
<dbReference type="GO" id="GO:0051015">
    <property type="term" value="F:actin filament binding"/>
    <property type="evidence" value="ECO:0007669"/>
    <property type="project" value="TreeGrafter"/>
</dbReference>
<dbReference type="Proteomes" id="UP000469890">
    <property type="component" value="Unassembled WGS sequence"/>
</dbReference>
<sequence length="125" mass="14178">MALQPTPLNRLSVMAGKKGLTDLHIPTITEDAQDVVGRIRLQKDDKIHNSQWMDKQRNNLLAYEYLCHIGEAKEWIEDCLQDEIDPIIKLEESMRNGIVLAKLADWFAPGIVRTQSSQIAANLLV</sequence>
<reference evidence="1 2" key="1">
    <citation type="submission" date="2019-09" db="EMBL/GenBank/DDBJ databases">
        <authorList>
            <consortium name="DOE Joint Genome Institute"/>
            <person name="Mondo S.J."/>
            <person name="Navarro-Mendoza M.I."/>
            <person name="Perez-Arques C."/>
            <person name="Panchal S."/>
            <person name="Nicolas F.E."/>
            <person name="Ganguly P."/>
            <person name="Pangilinan J."/>
            <person name="Grigoriev I."/>
            <person name="Heitman J."/>
            <person name="Sanya K."/>
            <person name="Garre V."/>
        </authorList>
    </citation>
    <scope>NUCLEOTIDE SEQUENCE [LARGE SCALE GENOMIC DNA]</scope>
    <source>
        <strain evidence="1 2">MU402</strain>
    </source>
</reference>
<name>A0A8H4B6C1_MUCCL</name>
<dbReference type="PANTHER" id="PTHR14149:SF14">
    <property type="entry name" value="CALPONIN-HOMOLOGY (CH) DOMAIN-CONTAINING PROTEIN"/>
    <property type="match status" value="1"/>
</dbReference>
<dbReference type="Gene3D" id="1.10.418.10">
    <property type="entry name" value="Calponin-like domain"/>
    <property type="match status" value="1"/>
</dbReference>
<dbReference type="GO" id="GO:0005096">
    <property type="term" value="F:GTPase activator activity"/>
    <property type="evidence" value="ECO:0007669"/>
    <property type="project" value="TreeGrafter"/>
</dbReference>
<evidence type="ECO:0000313" key="1">
    <source>
        <dbReference type="EMBL" id="KAF1796214.1"/>
    </source>
</evidence>
<accession>A0A8H4B6C1</accession>
<organism evidence="1 2">
    <name type="scientific">Mucor circinelloides f. lusitanicus</name>
    <name type="common">Mucor racemosus var. lusitanicus</name>
    <dbReference type="NCBI Taxonomy" id="29924"/>
    <lineage>
        <taxon>Eukaryota</taxon>
        <taxon>Fungi</taxon>
        <taxon>Fungi incertae sedis</taxon>
        <taxon>Mucoromycota</taxon>
        <taxon>Mucoromycotina</taxon>
        <taxon>Mucoromycetes</taxon>
        <taxon>Mucorales</taxon>
        <taxon>Mucorineae</taxon>
        <taxon>Mucoraceae</taxon>
        <taxon>Mucor</taxon>
    </lineage>
</organism>
<evidence type="ECO:0000313" key="2">
    <source>
        <dbReference type="Proteomes" id="UP000469890"/>
    </source>
</evidence>
<dbReference type="AlphaFoldDB" id="A0A8H4B6C1"/>
<protein>
    <recommendedName>
        <fullName evidence="3">Calponin-homology (CH) domain-containing protein</fullName>
    </recommendedName>
</protein>
<dbReference type="GO" id="GO:0005938">
    <property type="term" value="C:cell cortex"/>
    <property type="evidence" value="ECO:0007669"/>
    <property type="project" value="TreeGrafter"/>
</dbReference>
<comment type="caution">
    <text evidence="1">The sequence shown here is derived from an EMBL/GenBank/DDBJ whole genome shotgun (WGS) entry which is preliminary data.</text>
</comment>
<gene>
    <name evidence="1" type="ORF">FB192DRAFT_1425310</name>
</gene>
<evidence type="ECO:0008006" key="3">
    <source>
        <dbReference type="Google" id="ProtNLM"/>
    </source>
</evidence>
<dbReference type="EMBL" id="JAAECE010000013">
    <property type="protein sequence ID" value="KAF1796214.1"/>
    <property type="molecule type" value="Genomic_DNA"/>
</dbReference>
<dbReference type="GO" id="GO:1903479">
    <property type="term" value="P:mitotic actomyosin contractile ring assembly actin filament organization"/>
    <property type="evidence" value="ECO:0007669"/>
    <property type="project" value="TreeGrafter"/>
</dbReference>